<feature type="domain" description="Serine aminopeptidase S33" evidence="1">
    <location>
        <begin position="41"/>
        <end position="295"/>
    </location>
</feature>
<keyword evidence="3" id="KW-1185">Reference proteome</keyword>
<keyword evidence="2" id="KW-0378">Hydrolase</keyword>
<proteinExistence type="predicted"/>
<gene>
    <name evidence="2" type="ORF">RGD00_00765</name>
</gene>
<dbReference type="EMBL" id="JAVKPH010000001">
    <property type="protein sequence ID" value="MDR5651121.1"/>
    <property type="molecule type" value="Genomic_DNA"/>
</dbReference>
<evidence type="ECO:0000259" key="1">
    <source>
        <dbReference type="Pfam" id="PF12146"/>
    </source>
</evidence>
<protein>
    <submittedName>
        <fullName evidence="2">Alpha/beta hydrolase</fullName>
    </submittedName>
</protein>
<dbReference type="PANTHER" id="PTHR11614">
    <property type="entry name" value="PHOSPHOLIPASE-RELATED"/>
    <property type="match status" value="1"/>
</dbReference>
<dbReference type="RefSeq" id="WP_310455171.1">
    <property type="nucleotide sequence ID" value="NZ_JAVKPH010000001.1"/>
</dbReference>
<dbReference type="InterPro" id="IPR051044">
    <property type="entry name" value="MAG_DAG_Lipase"/>
</dbReference>
<reference evidence="2 3" key="1">
    <citation type="submission" date="2023-09" db="EMBL/GenBank/DDBJ databases">
        <title>Xinfangfangia sedmenti sp. nov., isolated the sedment.</title>
        <authorList>
            <person name="Xu L."/>
        </authorList>
    </citation>
    <scope>NUCLEOTIDE SEQUENCE [LARGE SCALE GENOMIC DNA]</scope>
    <source>
        <strain evidence="2 3">LG-4</strain>
    </source>
</reference>
<dbReference type="Gene3D" id="3.40.50.1820">
    <property type="entry name" value="alpha/beta hydrolase"/>
    <property type="match status" value="1"/>
</dbReference>
<evidence type="ECO:0000313" key="3">
    <source>
        <dbReference type="Proteomes" id="UP001247754"/>
    </source>
</evidence>
<dbReference type="GO" id="GO:0016787">
    <property type="term" value="F:hydrolase activity"/>
    <property type="evidence" value="ECO:0007669"/>
    <property type="project" value="UniProtKB-KW"/>
</dbReference>
<dbReference type="InterPro" id="IPR029058">
    <property type="entry name" value="AB_hydrolase_fold"/>
</dbReference>
<name>A0ABU1F2M2_9RHOB</name>
<dbReference type="SUPFAM" id="SSF53474">
    <property type="entry name" value="alpha/beta-Hydrolases"/>
    <property type="match status" value="1"/>
</dbReference>
<organism evidence="2 3">
    <name type="scientific">Ruixingdingia sedimenti</name>
    <dbReference type="NCBI Taxonomy" id="3073604"/>
    <lineage>
        <taxon>Bacteria</taxon>
        <taxon>Pseudomonadati</taxon>
        <taxon>Pseudomonadota</taxon>
        <taxon>Alphaproteobacteria</taxon>
        <taxon>Rhodobacterales</taxon>
        <taxon>Paracoccaceae</taxon>
        <taxon>Ruixingdingia</taxon>
    </lineage>
</organism>
<dbReference type="InterPro" id="IPR022742">
    <property type="entry name" value="Hydrolase_4"/>
</dbReference>
<sequence length="315" mass="32779">MTEAAPYFADLAAGPDTARAAWRATADGRRVRVVLWPHPGARGTVLILTGRSEHAEKYGPTAAALAAAGLAAATVDWRGQGLSERLLPDPRKGHVGRFADYQHDLRALIAAVDDAALPGPRFLMAHSMGGAIGLRALIEGLAVRAAVFSAPMWGIKVPAGRAGPIRAMAGLAVGLGLGARYAPPPASGPVCYAESAPFAGNTLTTDPDAFAWMQGHFTAHPELATAGPTFRWLHEALAECDRLAQAPSPALPALAGLGSHERVVDRAAVTDRMARWPGGRLLALEGAEHELLIERPPIRGALLAAATDLFAAHGG</sequence>
<accession>A0ABU1F2M2</accession>
<comment type="caution">
    <text evidence="2">The sequence shown here is derived from an EMBL/GenBank/DDBJ whole genome shotgun (WGS) entry which is preliminary data.</text>
</comment>
<dbReference type="Pfam" id="PF12146">
    <property type="entry name" value="Hydrolase_4"/>
    <property type="match status" value="1"/>
</dbReference>
<dbReference type="Proteomes" id="UP001247754">
    <property type="component" value="Unassembled WGS sequence"/>
</dbReference>
<evidence type="ECO:0000313" key="2">
    <source>
        <dbReference type="EMBL" id="MDR5651121.1"/>
    </source>
</evidence>